<keyword evidence="1" id="KW-0479">Metal-binding</keyword>
<organism evidence="4 5">
    <name type="scientific">Alteromonas gilva</name>
    <dbReference type="NCBI Taxonomy" id="2987522"/>
    <lineage>
        <taxon>Bacteria</taxon>
        <taxon>Pseudomonadati</taxon>
        <taxon>Pseudomonadota</taxon>
        <taxon>Gammaproteobacteria</taxon>
        <taxon>Alteromonadales</taxon>
        <taxon>Alteromonadaceae</taxon>
        <taxon>Alteromonas/Salinimonas group</taxon>
        <taxon>Alteromonas</taxon>
    </lineage>
</organism>
<protein>
    <submittedName>
        <fullName evidence="4">HAD-IB family hydrolase</fullName>
    </submittedName>
</protein>
<evidence type="ECO:0000256" key="2">
    <source>
        <dbReference type="ARBA" id="ARBA00022801"/>
    </source>
</evidence>
<dbReference type="Gene3D" id="1.20.1440.100">
    <property type="entry name" value="SG protein - dephosphorylation function"/>
    <property type="match status" value="1"/>
</dbReference>
<dbReference type="InterPro" id="IPR036412">
    <property type="entry name" value="HAD-like_sf"/>
</dbReference>
<dbReference type="SUPFAM" id="SSF56784">
    <property type="entry name" value="HAD-like"/>
    <property type="match status" value="1"/>
</dbReference>
<dbReference type="CDD" id="cd02612">
    <property type="entry name" value="HAD_PGPPase"/>
    <property type="match status" value="1"/>
</dbReference>
<comment type="caution">
    <text evidence="4">The sequence shown here is derived from an EMBL/GenBank/DDBJ whole genome shotgun (WGS) entry which is preliminary data.</text>
</comment>
<dbReference type="RefSeq" id="WP_273637720.1">
    <property type="nucleotide sequence ID" value="NZ_JAQQXP010000001.1"/>
</dbReference>
<keyword evidence="3" id="KW-0460">Magnesium</keyword>
<dbReference type="PANTHER" id="PTHR43344">
    <property type="entry name" value="PHOSPHOSERINE PHOSPHATASE"/>
    <property type="match status" value="1"/>
</dbReference>
<dbReference type="InterPro" id="IPR050582">
    <property type="entry name" value="HAD-like_SerB"/>
</dbReference>
<evidence type="ECO:0000313" key="4">
    <source>
        <dbReference type="EMBL" id="MDC8829357.1"/>
    </source>
</evidence>
<sequence>MTNDIVVFDLDNTLIELDSGDRWLEFMVALKIPGATEALTSCRSIMPARGAGHIDIERYMYHWLKPLTGWSINQLNPLIDTFIARAVAPAVYQQGRAALVNHTQRGHKVLLISATPDILVGPIARFLNINHSIGIQVEQQRNIITGNVIPPISFQQGKVECLKRWLDCTPDHKVIMAYSDSENDLPLLRYAQHACCINPNPFLHSTAVQQGWQVKQWHIASNEISHE</sequence>
<dbReference type="InterPro" id="IPR006385">
    <property type="entry name" value="HAD_hydro_SerB1"/>
</dbReference>
<dbReference type="NCBIfam" id="TIGR01490">
    <property type="entry name" value="HAD-SF-IB-hyp1"/>
    <property type="match status" value="1"/>
</dbReference>
<keyword evidence="2 4" id="KW-0378">Hydrolase</keyword>
<gene>
    <name evidence="4" type="ORF">OIK42_01155</name>
</gene>
<dbReference type="Gene3D" id="3.40.50.1000">
    <property type="entry name" value="HAD superfamily/HAD-like"/>
    <property type="match status" value="1"/>
</dbReference>
<dbReference type="NCBIfam" id="TIGR01488">
    <property type="entry name" value="HAD-SF-IB"/>
    <property type="match status" value="1"/>
</dbReference>
<evidence type="ECO:0000313" key="5">
    <source>
        <dbReference type="Proteomes" id="UP001218788"/>
    </source>
</evidence>
<proteinExistence type="predicted"/>
<accession>A0ABT5L0F2</accession>
<dbReference type="InterPro" id="IPR023214">
    <property type="entry name" value="HAD_sf"/>
</dbReference>
<dbReference type="GO" id="GO:0016787">
    <property type="term" value="F:hydrolase activity"/>
    <property type="evidence" value="ECO:0007669"/>
    <property type="project" value="UniProtKB-KW"/>
</dbReference>
<dbReference type="Proteomes" id="UP001218788">
    <property type="component" value="Unassembled WGS sequence"/>
</dbReference>
<evidence type="ECO:0000256" key="3">
    <source>
        <dbReference type="ARBA" id="ARBA00022842"/>
    </source>
</evidence>
<dbReference type="Pfam" id="PF12710">
    <property type="entry name" value="HAD"/>
    <property type="match status" value="1"/>
</dbReference>
<dbReference type="PANTHER" id="PTHR43344:SF13">
    <property type="entry name" value="PHOSPHATASE RV3661-RELATED"/>
    <property type="match status" value="1"/>
</dbReference>
<keyword evidence="5" id="KW-1185">Reference proteome</keyword>
<name>A0ABT5L0F2_9ALTE</name>
<evidence type="ECO:0000256" key="1">
    <source>
        <dbReference type="ARBA" id="ARBA00022723"/>
    </source>
</evidence>
<reference evidence="4 5" key="1">
    <citation type="submission" date="2022-10" db="EMBL/GenBank/DDBJ databases">
        <title>Alteromonas sp. chi3 Genome sequencing.</title>
        <authorList>
            <person name="Park S."/>
        </authorList>
    </citation>
    <scope>NUCLEOTIDE SEQUENCE [LARGE SCALE GENOMIC DNA]</scope>
    <source>
        <strain evidence="5">chi3</strain>
    </source>
</reference>
<dbReference type="EMBL" id="JAQQXP010000001">
    <property type="protein sequence ID" value="MDC8829357.1"/>
    <property type="molecule type" value="Genomic_DNA"/>
</dbReference>